<reference evidence="12" key="2">
    <citation type="submission" date="2019-02" db="EMBL/GenBank/DDBJ databases">
        <title>Opniocepnalus argus Var Kimnra genome.</title>
        <authorList>
            <person name="Zhou C."/>
            <person name="Xiao S."/>
        </authorList>
    </citation>
    <scope>NUCLEOTIDE SEQUENCE [LARGE SCALE GENOMIC DNA]</scope>
</reference>
<keyword evidence="8" id="KW-1133">Transmembrane helix</keyword>
<evidence type="ECO:0000256" key="8">
    <source>
        <dbReference type="SAM" id="Phobius"/>
    </source>
</evidence>
<evidence type="ECO:0000313" key="12">
    <source>
        <dbReference type="Proteomes" id="UP000503349"/>
    </source>
</evidence>
<dbReference type="InterPro" id="IPR013783">
    <property type="entry name" value="Ig-like_fold"/>
</dbReference>
<dbReference type="Gene3D" id="2.60.40.10">
    <property type="entry name" value="Immunoglobulins"/>
    <property type="match status" value="2"/>
</dbReference>
<dbReference type="GO" id="GO:0003796">
    <property type="term" value="F:lysozyme activity"/>
    <property type="evidence" value="ECO:0007669"/>
    <property type="project" value="UniProtKB-EC"/>
</dbReference>
<evidence type="ECO:0000256" key="4">
    <source>
        <dbReference type="ARBA" id="ARBA00016485"/>
    </source>
</evidence>
<evidence type="ECO:0000259" key="10">
    <source>
        <dbReference type="PROSITE" id="PS50835"/>
    </source>
</evidence>
<dbReference type="AlphaFoldDB" id="A0A6G1Q712"/>
<feature type="signal peptide" evidence="9">
    <location>
        <begin position="1"/>
        <end position="27"/>
    </location>
</feature>
<name>A0A6G1Q712_CHAAH</name>
<dbReference type="PROSITE" id="PS50835">
    <property type="entry name" value="IG_LIKE"/>
    <property type="match status" value="1"/>
</dbReference>
<dbReference type="PRINTS" id="PR00749">
    <property type="entry name" value="LYSOZYMEG"/>
</dbReference>
<dbReference type="GO" id="GO:0005576">
    <property type="term" value="C:extracellular region"/>
    <property type="evidence" value="ECO:0007669"/>
    <property type="project" value="TreeGrafter"/>
</dbReference>
<keyword evidence="6" id="KW-0326">Glycosidase</keyword>
<keyword evidence="5" id="KW-0929">Antimicrobial</keyword>
<dbReference type="InterPro" id="IPR036179">
    <property type="entry name" value="Ig-like_dom_sf"/>
</dbReference>
<keyword evidence="8" id="KW-0472">Membrane</keyword>
<dbReference type="Proteomes" id="UP000503349">
    <property type="component" value="Chromosome 13"/>
</dbReference>
<dbReference type="PANTHER" id="PTHR31698">
    <property type="entry name" value="LYSOZYME G FAMILY MEMBER"/>
    <property type="match status" value="1"/>
</dbReference>
<comment type="similarity">
    <text evidence="2">Belongs to the glycosyl hydrolase 23 family.</text>
</comment>
<keyword evidence="8" id="KW-0812">Transmembrane</keyword>
<evidence type="ECO:0000256" key="2">
    <source>
        <dbReference type="ARBA" id="ARBA00008902"/>
    </source>
</evidence>
<keyword evidence="5" id="KW-0081">Bacteriolytic enzyme</keyword>
<comment type="catalytic activity">
    <reaction evidence="1">
        <text>Hydrolysis of (1-&gt;4)-beta-linkages between N-acetylmuramic acid and N-acetyl-D-glucosamine residues in a peptidoglycan and between N-acetyl-D-glucosamine residues in chitodextrins.</text>
        <dbReference type="EC" id="3.2.1.17"/>
    </reaction>
</comment>
<dbReference type="EMBL" id="CM015724">
    <property type="protein sequence ID" value="KAF3698194.1"/>
    <property type="molecule type" value="Genomic_DNA"/>
</dbReference>
<evidence type="ECO:0000256" key="3">
    <source>
        <dbReference type="ARBA" id="ARBA00012732"/>
    </source>
</evidence>
<dbReference type="SMART" id="SM00409">
    <property type="entry name" value="IG"/>
    <property type="match status" value="1"/>
</dbReference>
<dbReference type="InterPro" id="IPR013106">
    <property type="entry name" value="Ig_V-set"/>
</dbReference>
<sequence>MKKAAKNLISFLFVDFLSSVLLPVTGAYPPMDSPDQVFAVAGEDVTLHIHPTTSVYRSTCVKTVDWSRVDGPQQLTVHVERNGEHLIKENSPEYHGRTNLMSDGSLVLRNVTQRDSGKYRCILLTPGSRANVEMFVSLTVGVAPMVIVSLQRTSANEIFLHCDSRDWNRKPQISLLDGRRKDLPAKITQAESDNLSASVNAAAAKETGIIICRVEIPGTSVVKETQISVRDEFYPLDSGHGGFVLPLIAFTSGVLLTVAFYSLVSMEMIKNLSHSLTGLIGGKISDSPDILQFNILDKDYGDITKVETTGTLKPLISHNAPLTGVEASHELARRDLEGMNAYKDKIISAAKEYGIHPAIIAAIISRQSQFGATLRPNGFGHTDRDCFGLMQINKNYHTLVGGPYDEDHLKHGASILVNCIETMKKRPNWTKEQQLKGALACYIAGEEKVLQLTYENVDSETPYKDFANDVVARAQWFAHNAF</sequence>
<dbReference type="PANTHER" id="PTHR31698:SF8">
    <property type="entry name" value="LYSOZYME G-RELATED"/>
    <property type="match status" value="1"/>
</dbReference>
<evidence type="ECO:0000313" key="11">
    <source>
        <dbReference type="EMBL" id="KAF3698194.1"/>
    </source>
</evidence>
<dbReference type="GO" id="GO:0031640">
    <property type="term" value="P:killing of cells of another organism"/>
    <property type="evidence" value="ECO:0007669"/>
    <property type="project" value="UniProtKB-KW"/>
</dbReference>
<dbReference type="GO" id="GO:0050830">
    <property type="term" value="P:defense response to Gram-positive bacterium"/>
    <property type="evidence" value="ECO:0007669"/>
    <property type="project" value="TreeGrafter"/>
</dbReference>
<dbReference type="SUPFAM" id="SSF48726">
    <property type="entry name" value="Immunoglobulin"/>
    <property type="match status" value="1"/>
</dbReference>
<reference evidence="11 12" key="1">
    <citation type="submission" date="2019-02" db="EMBL/GenBank/DDBJ databases">
        <title>Opniocepnalus argus genome.</title>
        <authorList>
            <person name="Zhou C."/>
            <person name="Xiao S."/>
        </authorList>
    </citation>
    <scope>NUCLEOTIDE SEQUENCE [LARGE SCALE GENOMIC DNA]</scope>
    <source>
        <strain evidence="11">OARG1902GOOAL</strain>
        <tissue evidence="11">Muscle</tissue>
    </source>
</reference>
<feature type="chain" id="PRO_5026010832" description="Lysozyme g" evidence="9">
    <location>
        <begin position="28"/>
        <end position="482"/>
    </location>
</feature>
<evidence type="ECO:0000256" key="6">
    <source>
        <dbReference type="ARBA" id="ARBA00023295"/>
    </source>
</evidence>
<feature type="domain" description="Ig-like" evidence="10">
    <location>
        <begin position="23"/>
        <end position="137"/>
    </location>
</feature>
<dbReference type="GO" id="GO:0009253">
    <property type="term" value="P:peptidoglycan catabolic process"/>
    <property type="evidence" value="ECO:0007669"/>
    <property type="project" value="InterPro"/>
</dbReference>
<accession>A0A6G1Q712</accession>
<dbReference type="InterPro" id="IPR023346">
    <property type="entry name" value="Lysozyme-like_dom_sf"/>
</dbReference>
<dbReference type="SUPFAM" id="SSF53955">
    <property type="entry name" value="Lysozyme-like"/>
    <property type="match status" value="1"/>
</dbReference>
<dbReference type="InterPro" id="IPR003599">
    <property type="entry name" value="Ig_sub"/>
</dbReference>
<organism evidence="11 12">
    <name type="scientific">Channa argus</name>
    <name type="common">Northern snakehead</name>
    <name type="synonym">Ophicephalus argus</name>
    <dbReference type="NCBI Taxonomy" id="215402"/>
    <lineage>
        <taxon>Eukaryota</taxon>
        <taxon>Metazoa</taxon>
        <taxon>Chordata</taxon>
        <taxon>Craniata</taxon>
        <taxon>Vertebrata</taxon>
        <taxon>Euteleostomi</taxon>
        <taxon>Actinopterygii</taxon>
        <taxon>Neopterygii</taxon>
        <taxon>Teleostei</taxon>
        <taxon>Neoteleostei</taxon>
        <taxon>Acanthomorphata</taxon>
        <taxon>Anabantaria</taxon>
        <taxon>Anabantiformes</taxon>
        <taxon>Channoidei</taxon>
        <taxon>Channidae</taxon>
        <taxon>Channa</taxon>
    </lineage>
</organism>
<evidence type="ECO:0000256" key="1">
    <source>
        <dbReference type="ARBA" id="ARBA00000632"/>
    </source>
</evidence>
<evidence type="ECO:0000256" key="5">
    <source>
        <dbReference type="ARBA" id="ARBA00022638"/>
    </source>
</evidence>
<proteinExistence type="inferred from homology"/>
<evidence type="ECO:0000256" key="7">
    <source>
        <dbReference type="ARBA" id="ARBA00031262"/>
    </source>
</evidence>
<dbReference type="Pfam" id="PF07686">
    <property type="entry name" value="V-set"/>
    <property type="match status" value="1"/>
</dbReference>
<dbReference type="EC" id="3.2.1.17" evidence="3"/>
<keyword evidence="12" id="KW-1185">Reference proteome</keyword>
<dbReference type="Gene3D" id="1.10.530.10">
    <property type="match status" value="1"/>
</dbReference>
<evidence type="ECO:0000256" key="9">
    <source>
        <dbReference type="SAM" id="SignalP"/>
    </source>
</evidence>
<protein>
    <recommendedName>
        <fullName evidence="4">Lysozyme g</fullName>
        <ecNumber evidence="3">3.2.1.17</ecNumber>
    </recommendedName>
    <alternativeName>
        <fullName evidence="7">1,4-beta-N-acetylmuramidase</fullName>
    </alternativeName>
</protein>
<keyword evidence="6" id="KW-0378">Hydrolase</keyword>
<keyword evidence="9" id="KW-0732">Signal</keyword>
<dbReference type="InterPro" id="IPR002152">
    <property type="entry name" value="Glyco_hydro_23"/>
</dbReference>
<dbReference type="InterPro" id="IPR007110">
    <property type="entry name" value="Ig-like_dom"/>
</dbReference>
<feature type="transmembrane region" description="Helical" evidence="8">
    <location>
        <begin position="243"/>
        <end position="264"/>
    </location>
</feature>
<gene>
    <name evidence="11" type="ORF">EXN66_Car013875</name>
</gene>